<feature type="region of interest" description="Disordered" evidence="3">
    <location>
        <begin position="114"/>
        <end position="148"/>
    </location>
</feature>
<feature type="region of interest" description="Disordered" evidence="3">
    <location>
        <begin position="1"/>
        <end position="37"/>
    </location>
</feature>
<keyword evidence="2" id="KW-0853">WD repeat</keyword>
<dbReference type="InterPro" id="IPR001680">
    <property type="entry name" value="WD40_rpt"/>
</dbReference>
<dbReference type="PROSITE" id="PS50837">
    <property type="entry name" value="NACHT"/>
    <property type="match status" value="1"/>
</dbReference>
<sequence>MSSDTDSIWQDGDSKLDTAGSNAGPEDMGSHDCEIGFIDQLDDPSGWEIGVGLGEELRPLWRGSVGRRESFEVAARDGVDLSNPCPVDLLSDTPIEDDPTSFGLIIAQTGSTLPYADTHATPHYPFSKRPRSRATTPEPASGPSNSYASHEALQIQPTTMNPCDMSATPLPATADSTIRALNPPPHDELASTGEHRAVATDQNPTGEPLLKRVGTALKAFRHGAGAFPPLQATIDDVISCFETLKIEPEYQREYDVLLLELESLSETLVHHLQKPSSAHISIEKQTDVIKKRRDRPPERKLTKAAQDENEVLSAYRGIERAFRQLQTDAGLSVWNIVEKQAADSLLEKLAPSRLAAHNSTLATDVNRRSCTKQTRTQILLELDQWSADRETPNIYWMSGMAGTGKTTIAYTFAESLKARGLLGASFFCTRASSECQDVGRIMPTIAYQLARYSMSFQSAVVKALESDPDIGTRAITEQCERLIKEPLSRVKDDIPDGLVVVIDALDECSSANGVRKILDVLFKTAPDFPLKVFVTSRPEPDIRHRIEAQPDRARSICTLHDIEASLVQADIELYLRDELADTTVSEPDMMPYSPDGAYIVSASEDSTIRVWKAPGRRAISSSSQYDSSILDQREPHAAIAGGMTIGDDGWARNRDSQLLFWVPFGLQEHLPHPENLYIIEPEGIMRVDYSQPLLLGEEWHRCYVG</sequence>
<feature type="domain" description="NACHT" evidence="4">
    <location>
        <begin position="393"/>
        <end position="538"/>
    </location>
</feature>
<dbReference type="InterPro" id="IPR027417">
    <property type="entry name" value="P-loop_NTPase"/>
</dbReference>
<accession>A0A8H7LIC0</accession>
<dbReference type="PROSITE" id="PS50082">
    <property type="entry name" value="WD_REPEATS_2"/>
    <property type="match status" value="1"/>
</dbReference>
<dbReference type="Pfam" id="PF24883">
    <property type="entry name" value="NPHP3_N"/>
    <property type="match status" value="1"/>
</dbReference>
<feature type="repeat" description="WD" evidence="2">
    <location>
        <begin position="592"/>
        <end position="621"/>
    </location>
</feature>
<evidence type="ECO:0000313" key="5">
    <source>
        <dbReference type="EMBL" id="KAF8676549.1"/>
    </source>
</evidence>
<dbReference type="PANTHER" id="PTHR10039:SF16">
    <property type="entry name" value="GPI INOSITOL-DEACYLASE"/>
    <property type="match status" value="1"/>
</dbReference>
<dbReference type="SUPFAM" id="SSF52540">
    <property type="entry name" value="P-loop containing nucleoside triphosphate hydrolases"/>
    <property type="match status" value="1"/>
</dbReference>
<dbReference type="Gene3D" id="2.130.10.10">
    <property type="entry name" value="YVTN repeat-like/Quinoprotein amine dehydrogenase"/>
    <property type="match status" value="1"/>
</dbReference>
<keyword evidence="1" id="KW-0677">Repeat</keyword>
<dbReference type="AlphaFoldDB" id="A0A8H7LIC0"/>
<dbReference type="InterPro" id="IPR007111">
    <property type="entry name" value="NACHT_NTPase"/>
</dbReference>
<comment type="caution">
    <text evidence="5">The sequence shown here is derived from an EMBL/GenBank/DDBJ whole genome shotgun (WGS) entry which is preliminary data.</text>
</comment>
<evidence type="ECO:0000259" key="4">
    <source>
        <dbReference type="PROSITE" id="PS50837"/>
    </source>
</evidence>
<protein>
    <submittedName>
        <fullName evidence="5">WD40 repeat-like protein</fullName>
    </submittedName>
</protein>
<dbReference type="PANTHER" id="PTHR10039">
    <property type="entry name" value="AMELOGENIN"/>
    <property type="match status" value="1"/>
</dbReference>
<evidence type="ECO:0000256" key="3">
    <source>
        <dbReference type="SAM" id="MobiDB-lite"/>
    </source>
</evidence>
<name>A0A8H7LIC0_9AGAM</name>
<dbReference type="Proteomes" id="UP000650582">
    <property type="component" value="Unassembled WGS sequence"/>
</dbReference>
<evidence type="ECO:0000256" key="1">
    <source>
        <dbReference type="ARBA" id="ARBA00022737"/>
    </source>
</evidence>
<dbReference type="InterPro" id="IPR015943">
    <property type="entry name" value="WD40/YVTN_repeat-like_dom_sf"/>
</dbReference>
<proteinExistence type="predicted"/>
<evidence type="ECO:0000256" key="2">
    <source>
        <dbReference type="PROSITE-ProRule" id="PRU00221"/>
    </source>
</evidence>
<gene>
    <name evidence="5" type="ORF">RHS04_06451</name>
</gene>
<dbReference type="InterPro" id="IPR056884">
    <property type="entry name" value="NPHP3-like_N"/>
</dbReference>
<reference evidence="5" key="1">
    <citation type="submission" date="2020-09" db="EMBL/GenBank/DDBJ databases">
        <title>Comparative genome analyses of four rice-infecting Rhizoctonia solani isolates reveal extensive enrichment of homogalacturonan modification genes.</title>
        <authorList>
            <person name="Lee D.-Y."/>
            <person name="Jeon J."/>
            <person name="Kim K.-T."/>
            <person name="Cheong K."/>
            <person name="Song H."/>
            <person name="Choi G."/>
            <person name="Ko J."/>
            <person name="Opiyo S.O."/>
            <person name="Zuo S."/>
            <person name="Madhav S."/>
            <person name="Lee Y.-H."/>
            <person name="Wang G.-L."/>
        </authorList>
    </citation>
    <scope>NUCLEOTIDE SEQUENCE</scope>
    <source>
        <strain evidence="5">AG1-IA YN-7</strain>
    </source>
</reference>
<organism evidence="5 6">
    <name type="scientific">Rhizoctonia solani</name>
    <dbReference type="NCBI Taxonomy" id="456999"/>
    <lineage>
        <taxon>Eukaryota</taxon>
        <taxon>Fungi</taxon>
        <taxon>Dikarya</taxon>
        <taxon>Basidiomycota</taxon>
        <taxon>Agaricomycotina</taxon>
        <taxon>Agaricomycetes</taxon>
        <taxon>Cantharellales</taxon>
        <taxon>Ceratobasidiaceae</taxon>
        <taxon>Rhizoctonia</taxon>
    </lineage>
</organism>
<evidence type="ECO:0000313" key="6">
    <source>
        <dbReference type="Proteomes" id="UP000650582"/>
    </source>
</evidence>
<dbReference type="EMBL" id="JACYCC010000050">
    <property type="protein sequence ID" value="KAF8676549.1"/>
    <property type="molecule type" value="Genomic_DNA"/>
</dbReference>
<dbReference type="Gene3D" id="3.40.50.300">
    <property type="entry name" value="P-loop containing nucleotide triphosphate hydrolases"/>
    <property type="match status" value="1"/>
</dbReference>